<gene>
    <name evidence="1" type="primary">76</name>
    <name evidence="1" type="ORF">PBI_PATRICKSTAR_76</name>
</gene>
<sequence length="73" mass="8233">MGISHRLWDDSVFVLPGEELPEPAFVGQLLARLKLEDSPVDKQIEGIKEWLRTHEASTSLKMSLKRSGFADLL</sequence>
<dbReference type="EMBL" id="KU998252">
    <property type="protein sequence ID" value="ANA87310.1"/>
    <property type="molecule type" value="Genomic_DNA"/>
</dbReference>
<dbReference type="Proteomes" id="UP000229511">
    <property type="component" value="Genome"/>
</dbReference>
<evidence type="ECO:0000313" key="2">
    <source>
        <dbReference type="Proteomes" id="UP000229511"/>
    </source>
</evidence>
<protein>
    <submittedName>
        <fullName evidence="1">Uncharacterized protein</fullName>
    </submittedName>
</protein>
<organism evidence="1 2">
    <name type="scientific">Gordonia phage PatrickStar</name>
    <dbReference type="NCBI Taxonomy" id="1838076"/>
    <lineage>
        <taxon>Viruses</taxon>
        <taxon>Duplodnaviria</taxon>
        <taxon>Heunggongvirae</taxon>
        <taxon>Uroviricota</taxon>
        <taxon>Caudoviricetes</taxon>
        <taxon>Orchidvirus</taxon>
        <taxon>Orchidvirus orchid</taxon>
    </lineage>
</organism>
<accession>A0A160DGR5</accession>
<evidence type="ECO:0000313" key="1">
    <source>
        <dbReference type="EMBL" id="ANA87310.1"/>
    </source>
</evidence>
<proteinExistence type="predicted"/>
<reference evidence="1 2" key="1">
    <citation type="submission" date="2016-03" db="EMBL/GenBank/DDBJ databases">
        <authorList>
            <person name="Rimple P."/>
            <person name="Montgomery M.T."/>
            <person name="Guerrero C.A."/>
            <person name="Mavrich T.N."/>
            <person name="Pope W.H."/>
            <person name="Garlena R.A."/>
            <person name="Russell D.A."/>
            <person name="Jacobs-Sera D."/>
            <person name="Hendrix R.W."/>
            <person name="Hatfull G.F."/>
        </authorList>
    </citation>
    <scope>NUCLEOTIDE SEQUENCE [LARGE SCALE GENOMIC DNA]</scope>
</reference>
<name>A0A160DGR5_9CAUD</name>